<keyword evidence="3" id="KW-1185">Reference proteome</keyword>
<comment type="caution">
    <text evidence="2">The sequence shown here is derived from an EMBL/GenBank/DDBJ whole genome shotgun (WGS) entry which is preliminary data.</text>
</comment>
<protein>
    <submittedName>
        <fullName evidence="2">Uncharacterized protein</fullName>
    </submittedName>
</protein>
<dbReference type="Proteomes" id="UP000288794">
    <property type="component" value="Unassembled WGS sequence"/>
</dbReference>
<feature type="signal peptide" evidence="1">
    <location>
        <begin position="1"/>
        <end position="26"/>
    </location>
</feature>
<evidence type="ECO:0000313" key="3">
    <source>
        <dbReference type="Proteomes" id="UP000288794"/>
    </source>
</evidence>
<reference evidence="2 3" key="1">
    <citation type="submission" date="2014-04" db="EMBL/GenBank/DDBJ databases">
        <title>Draft genome sequence of Pantoea beijingensis strain LMG 27579, an emerging pathogen to Pleurotus eryngii with potential industrial application.</title>
        <authorList>
            <person name="Xu F."/>
            <person name="Liu Y."/>
            <person name="Wang S."/>
            <person name="Yin Y."/>
            <person name="Ma Y."/>
            <person name="Zhao S."/>
            <person name="Rong C."/>
        </authorList>
    </citation>
    <scope>NUCLEOTIDE SEQUENCE [LARGE SCALE GENOMIC DNA]</scope>
    <source>
        <strain evidence="2 3">LMG 27579</strain>
    </source>
</reference>
<sequence length="239" mass="27325">MKLNKKILAILSLGIAMLTGANSASAIEVYPIIKDVKSDSPRDNFITVRSAYRAKDDVNNQRSETQQYEFVTLEMFEIKNPGENKEIFEKELGKTDPILMFSPTRLVIPYGEERKVRLMPLKNVDKEKVYRLRIRPAYPEQALEKGKVRFAIGYDVLIRYLPAGKHEQGISISCNSKEWTITSTGNVRSEMRNLVIDGRKGAVNFNVYPGTARSLPVSRTLAFEMDNKMYTYDQCKLKE</sequence>
<dbReference type="InterPro" id="IPR013783">
    <property type="entry name" value="Ig-like_fold"/>
</dbReference>
<dbReference type="RefSeq" id="WP_128175131.1">
    <property type="nucleotide sequence ID" value="NZ_CP071409.1"/>
</dbReference>
<name>A0A443IGX5_9GAMM</name>
<evidence type="ECO:0000256" key="1">
    <source>
        <dbReference type="SAM" id="SignalP"/>
    </source>
</evidence>
<gene>
    <name evidence="2" type="ORF">ED28_03070</name>
</gene>
<evidence type="ECO:0000313" key="2">
    <source>
        <dbReference type="EMBL" id="RWR03292.1"/>
    </source>
</evidence>
<accession>A0A443IGX5</accession>
<feature type="chain" id="PRO_5019443970" evidence="1">
    <location>
        <begin position="27"/>
        <end position="239"/>
    </location>
</feature>
<keyword evidence="1" id="KW-0732">Signal</keyword>
<organism evidence="2 3">
    <name type="scientific">[Pantoea] beijingensis</name>
    <dbReference type="NCBI Taxonomy" id="1324864"/>
    <lineage>
        <taxon>Bacteria</taxon>
        <taxon>Pseudomonadati</taxon>
        <taxon>Pseudomonadota</taxon>
        <taxon>Gammaproteobacteria</taxon>
        <taxon>Enterobacterales</taxon>
        <taxon>Erwiniaceae</taxon>
        <taxon>Erwinia</taxon>
    </lineage>
</organism>
<proteinExistence type="predicted"/>
<dbReference type="AlphaFoldDB" id="A0A443IGX5"/>
<dbReference type="EMBL" id="JMEE01000002">
    <property type="protein sequence ID" value="RWR03292.1"/>
    <property type="molecule type" value="Genomic_DNA"/>
</dbReference>
<dbReference type="Gene3D" id="2.60.40.10">
    <property type="entry name" value="Immunoglobulins"/>
    <property type="match status" value="1"/>
</dbReference>